<dbReference type="InterPro" id="IPR012946">
    <property type="entry name" value="X8"/>
</dbReference>
<dbReference type="GO" id="GO:0042973">
    <property type="term" value="F:glucan endo-1,3-beta-D-glucosidase activity"/>
    <property type="evidence" value="ECO:0007669"/>
    <property type="project" value="UniProtKB-EC"/>
</dbReference>
<feature type="signal peptide" evidence="15">
    <location>
        <begin position="1"/>
        <end position="19"/>
    </location>
</feature>
<keyword evidence="6" id="KW-0336">GPI-anchor</keyword>
<evidence type="ECO:0000313" key="18">
    <source>
        <dbReference type="Proteomes" id="UP001417504"/>
    </source>
</evidence>
<comment type="similarity">
    <text evidence="3 13">Belongs to the glycosyl hydrolase 17 family.</text>
</comment>
<dbReference type="Gene3D" id="3.20.20.80">
    <property type="entry name" value="Glycosidases"/>
    <property type="match status" value="1"/>
</dbReference>
<dbReference type="InterPro" id="IPR000490">
    <property type="entry name" value="Glyco_hydro_17"/>
</dbReference>
<evidence type="ECO:0000256" key="13">
    <source>
        <dbReference type="RuleBase" id="RU004335"/>
    </source>
</evidence>
<dbReference type="Pfam" id="PF07983">
    <property type="entry name" value="X8"/>
    <property type="match status" value="1"/>
</dbReference>
<keyword evidence="18" id="KW-1185">Reference proteome</keyword>
<evidence type="ECO:0000256" key="11">
    <source>
        <dbReference type="ARBA" id="ARBA00023180"/>
    </source>
</evidence>
<evidence type="ECO:0000256" key="6">
    <source>
        <dbReference type="ARBA" id="ARBA00022622"/>
    </source>
</evidence>
<name>A0AAP0IY64_9MAGN</name>
<gene>
    <name evidence="17" type="ORF">Sjap_013485</name>
</gene>
<dbReference type="Proteomes" id="UP001417504">
    <property type="component" value="Unassembled WGS sequence"/>
</dbReference>
<feature type="domain" description="X8" evidence="16">
    <location>
        <begin position="378"/>
        <end position="465"/>
    </location>
</feature>
<evidence type="ECO:0000256" key="4">
    <source>
        <dbReference type="ARBA" id="ARBA00012780"/>
    </source>
</evidence>
<dbReference type="GO" id="GO:0005886">
    <property type="term" value="C:plasma membrane"/>
    <property type="evidence" value="ECO:0007669"/>
    <property type="project" value="UniProtKB-SubCell"/>
</dbReference>
<comment type="catalytic activity">
    <reaction evidence="1">
        <text>Hydrolysis of (1-&gt;3)-beta-D-glucosidic linkages in (1-&gt;3)-beta-D-glucans.</text>
        <dbReference type="EC" id="3.2.1.39"/>
    </reaction>
</comment>
<evidence type="ECO:0000259" key="16">
    <source>
        <dbReference type="SMART" id="SM00768"/>
    </source>
</evidence>
<dbReference type="PANTHER" id="PTHR32227">
    <property type="entry name" value="GLUCAN ENDO-1,3-BETA-GLUCOSIDASE BG1-RELATED-RELATED"/>
    <property type="match status" value="1"/>
</dbReference>
<evidence type="ECO:0000256" key="3">
    <source>
        <dbReference type="ARBA" id="ARBA00008773"/>
    </source>
</evidence>
<evidence type="ECO:0000256" key="15">
    <source>
        <dbReference type="SAM" id="SignalP"/>
    </source>
</evidence>
<dbReference type="InterPro" id="IPR017853">
    <property type="entry name" value="GH"/>
</dbReference>
<keyword evidence="10" id="KW-1015">Disulfide bond</keyword>
<dbReference type="GO" id="GO:0098552">
    <property type="term" value="C:side of membrane"/>
    <property type="evidence" value="ECO:0007669"/>
    <property type="project" value="UniProtKB-KW"/>
</dbReference>
<keyword evidence="11" id="KW-0325">Glycoprotein</keyword>
<dbReference type="InterPro" id="IPR044965">
    <property type="entry name" value="Glyco_hydro_17_plant"/>
</dbReference>
<keyword evidence="5" id="KW-1003">Cell membrane</keyword>
<accession>A0AAP0IY64</accession>
<keyword evidence="8 14" id="KW-0378">Hydrolase</keyword>
<dbReference type="AlphaFoldDB" id="A0AAP0IY64"/>
<dbReference type="GO" id="GO:0005975">
    <property type="term" value="P:carbohydrate metabolic process"/>
    <property type="evidence" value="ECO:0007669"/>
    <property type="project" value="InterPro"/>
</dbReference>
<dbReference type="PROSITE" id="PS00587">
    <property type="entry name" value="GLYCOSYL_HYDROL_F17"/>
    <property type="match status" value="1"/>
</dbReference>
<keyword evidence="12 14" id="KW-0326">Glycosidase</keyword>
<evidence type="ECO:0000256" key="1">
    <source>
        <dbReference type="ARBA" id="ARBA00000382"/>
    </source>
</evidence>
<feature type="chain" id="PRO_5042946793" description="glucan endo-1,3-beta-D-glucosidase" evidence="15">
    <location>
        <begin position="20"/>
        <end position="472"/>
    </location>
</feature>
<dbReference type="Gene3D" id="1.20.58.1040">
    <property type="match status" value="1"/>
</dbReference>
<evidence type="ECO:0000256" key="5">
    <source>
        <dbReference type="ARBA" id="ARBA00022475"/>
    </source>
</evidence>
<evidence type="ECO:0000256" key="14">
    <source>
        <dbReference type="RuleBase" id="RU004336"/>
    </source>
</evidence>
<evidence type="ECO:0000256" key="10">
    <source>
        <dbReference type="ARBA" id="ARBA00023157"/>
    </source>
</evidence>
<protein>
    <recommendedName>
        <fullName evidence="4">glucan endo-1,3-beta-D-glucosidase</fullName>
        <ecNumber evidence="4">3.2.1.39</ecNumber>
    </recommendedName>
</protein>
<dbReference type="Pfam" id="PF00332">
    <property type="entry name" value="Glyco_hydro_17"/>
    <property type="match status" value="1"/>
</dbReference>
<keyword evidence="7 15" id="KW-0732">Signal</keyword>
<evidence type="ECO:0000313" key="17">
    <source>
        <dbReference type="EMBL" id="KAK9123883.1"/>
    </source>
</evidence>
<keyword evidence="9" id="KW-0472">Membrane</keyword>
<keyword evidence="6" id="KW-0449">Lipoprotein</keyword>
<dbReference type="SUPFAM" id="SSF51445">
    <property type="entry name" value="(Trans)glycosidases"/>
    <property type="match status" value="1"/>
</dbReference>
<organism evidence="17 18">
    <name type="scientific">Stephania japonica</name>
    <dbReference type="NCBI Taxonomy" id="461633"/>
    <lineage>
        <taxon>Eukaryota</taxon>
        <taxon>Viridiplantae</taxon>
        <taxon>Streptophyta</taxon>
        <taxon>Embryophyta</taxon>
        <taxon>Tracheophyta</taxon>
        <taxon>Spermatophyta</taxon>
        <taxon>Magnoliopsida</taxon>
        <taxon>Ranunculales</taxon>
        <taxon>Menispermaceae</taxon>
        <taxon>Menispermoideae</taxon>
        <taxon>Cissampelideae</taxon>
        <taxon>Stephania</taxon>
    </lineage>
</organism>
<evidence type="ECO:0000256" key="8">
    <source>
        <dbReference type="ARBA" id="ARBA00022801"/>
    </source>
</evidence>
<dbReference type="SMART" id="SM00768">
    <property type="entry name" value="X8"/>
    <property type="match status" value="1"/>
</dbReference>
<evidence type="ECO:0000256" key="12">
    <source>
        <dbReference type="ARBA" id="ARBA00023295"/>
    </source>
</evidence>
<dbReference type="EC" id="3.2.1.39" evidence="4"/>
<evidence type="ECO:0000256" key="9">
    <source>
        <dbReference type="ARBA" id="ARBA00023136"/>
    </source>
</evidence>
<dbReference type="EMBL" id="JBBNAE010000005">
    <property type="protein sequence ID" value="KAK9123883.1"/>
    <property type="molecule type" value="Genomic_DNA"/>
</dbReference>
<comment type="subcellular location">
    <subcellularLocation>
        <location evidence="2">Cell membrane</location>
        <topology evidence="2">Lipid-anchor</topology>
        <topology evidence="2">GPI-anchor</topology>
    </subcellularLocation>
</comment>
<sequence length="472" mass="52343">MKLLPFLIFFFLCIASINAEISSRLGVNYGQLGNNLPTPHRSIQLIQSLNASRVKIYDTNPEILRSISHTNLQISIMLPNELISNVSSNQSFSDHWIRLNVLPFADSAGIRYLLVGNEVLSPFSAAAARRTWLDLVPAMRRISKTLKKLKILKIKVSTPLAIDCIQSVSPPSNGTFRPDIAEPIIRPLLQFLNRTRSYFAIDAYPYFVWSANHTNIRLDYALGNRDEKNLTYADPVSGLSYTNLLDEMLDAVVFAMRRLGFRNVRLMVAETGWPTAGDFDQIGANIYNAATYNRNLVKKFTARPAVGTPARPGAVIPVFVFALYNENQKPGPTTERNWGLLYPNGTRVYGVDLSGRNPEWDKEVLPKPGNNEPYKGKVWCVVRSDVAVNETKLGEAIAYACGQGSGTCDAIQPGRECYEPNTLVAHASYAFGSYWVQFRGAGGTCFFDGLAVQTIRDPSNGPCRYPSVTLSG</sequence>
<dbReference type="FunFam" id="3.20.20.80:FF:000005">
    <property type="entry name" value="Glucan endo-1,3-beta-glucosidase 14"/>
    <property type="match status" value="1"/>
</dbReference>
<dbReference type="FunFam" id="1.20.58.1040:FF:000001">
    <property type="entry name" value="Glucan endo-1,3-beta-glucosidase 4"/>
    <property type="match status" value="1"/>
</dbReference>
<reference evidence="17 18" key="1">
    <citation type="submission" date="2024-01" db="EMBL/GenBank/DDBJ databases">
        <title>Genome assemblies of Stephania.</title>
        <authorList>
            <person name="Yang L."/>
        </authorList>
    </citation>
    <scope>NUCLEOTIDE SEQUENCE [LARGE SCALE GENOMIC DNA]</scope>
    <source>
        <strain evidence="17">QJT</strain>
        <tissue evidence="17">Leaf</tissue>
    </source>
</reference>
<comment type="caution">
    <text evidence="17">The sequence shown here is derived from an EMBL/GenBank/DDBJ whole genome shotgun (WGS) entry which is preliminary data.</text>
</comment>
<evidence type="ECO:0000256" key="7">
    <source>
        <dbReference type="ARBA" id="ARBA00022729"/>
    </source>
</evidence>
<evidence type="ECO:0000256" key="2">
    <source>
        <dbReference type="ARBA" id="ARBA00004609"/>
    </source>
</evidence>
<proteinExistence type="inferred from homology"/>
<dbReference type="GO" id="GO:0009506">
    <property type="term" value="C:plasmodesma"/>
    <property type="evidence" value="ECO:0007669"/>
    <property type="project" value="UniProtKB-ARBA"/>
</dbReference>